<comment type="caution">
    <text evidence="1">The sequence shown here is derived from an EMBL/GenBank/DDBJ whole genome shotgun (WGS) entry which is preliminary data.</text>
</comment>
<proteinExistence type="predicted"/>
<organism evidence="1 2">
    <name type="scientific">Pseudomonas fluorescens LMG 5329</name>
    <dbReference type="NCBI Taxonomy" id="1324332"/>
    <lineage>
        <taxon>Bacteria</taxon>
        <taxon>Pseudomonadati</taxon>
        <taxon>Pseudomonadota</taxon>
        <taxon>Gammaproteobacteria</taxon>
        <taxon>Pseudomonadales</taxon>
        <taxon>Pseudomonadaceae</taxon>
        <taxon>Pseudomonas</taxon>
    </lineage>
</organism>
<dbReference type="AlphaFoldDB" id="A0A0A1YY18"/>
<dbReference type="RefSeq" id="WP_016978869.1">
    <property type="nucleotide sequence ID" value="NZ_ASGY01000164.1"/>
</dbReference>
<name>A0A0A1YY18_PSEFL</name>
<sequence length="85" mass="9727">MESFWLCDDCLFAAAYEDYSTLSLYYTTDEIEKRIAGIHRGLVRLMPISADFDPETGWGIKAFSPLPCDGCGSHLHGQRYRFTRL</sequence>
<evidence type="ECO:0000313" key="1">
    <source>
        <dbReference type="EMBL" id="KGE65864.1"/>
    </source>
</evidence>
<dbReference type="Proteomes" id="UP000030060">
    <property type="component" value="Unassembled WGS sequence"/>
</dbReference>
<evidence type="ECO:0000313" key="2">
    <source>
        <dbReference type="Proteomes" id="UP000030060"/>
    </source>
</evidence>
<reference evidence="1 2" key="1">
    <citation type="journal article" date="2013" name="Genome Announc.">
        <title>Draft Genome Sequence of Pseudomonas fluorescens LMG 5329, a White Line-Inducing Principle-Producing Bioindicator for the Mushroom Pathogen Pseudomonas tolaasii.</title>
        <authorList>
            <person name="Ghequire M.G."/>
            <person name="Rokni-Zadeh H."/>
            <person name="Zarrineh P."/>
            <person name="De Mot R."/>
        </authorList>
    </citation>
    <scope>NUCLEOTIDE SEQUENCE [LARGE SCALE GENOMIC DNA]</scope>
    <source>
        <strain evidence="1 2">LMG 5329</strain>
    </source>
</reference>
<dbReference type="OrthoDB" id="6912571at2"/>
<protein>
    <submittedName>
        <fullName evidence="1">Uncharacterized protein</fullName>
    </submittedName>
</protein>
<dbReference type="EMBL" id="ASGY01000164">
    <property type="protein sequence ID" value="KGE65864.1"/>
    <property type="molecule type" value="Genomic_DNA"/>
</dbReference>
<accession>A0A0A1YY18</accession>
<gene>
    <name evidence="1" type="ORF">K814_0122050</name>
</gene>